<sequence length="62" mass="7444">MLFQNYNSYSSTFKISDIALEDVRLNCVEHKISHTSFTLLQLKEKTFHNLHHIFQQQLNDYN</sequence>
<accession>A0A0V1D9M6</accession>
<organism evidence="1 2">
    <name type="scientific">Trichinella britovi</name>
    <name type="common">Parasitic roundworm</name>
    <dbReference type="NCBI Taxonomy" id="45882"/>
    <lineage>
        <taxon>Eukaryota</taxon>
        <taxon>Metazoa</taxon>
        <taxon>Ecdysozoa</taxon>
        <taxon>Nematoda</taxon>
        <taxon>Enoplea</taxon>
        <taxon>Dorylaimia</taxon>
        <taxon>Trichinellida</taxon>
        <taxon>Trichinellidae</taxon>
        <taxon>Trichinella</taxon>
    </lineage>
</organism>
<dbReference type="AlphaFoldDB" id="A0A0V1D9M6"/>
<protein>
    <submittedName>
        <fullName evidence="1">Uncharacterized protein</fullName>
    </submittedName>
</protein>
<gene>
    <name evidence="1" type="ORF">T03_1802</name>
</gene>
<comment type="caution">
    <text evidence="1">The sequence shown here is derived from an EMBL/GenBank/DDBJ whole genome shotgun (WGS) entry which is preliminary data.</text>
</comment>
<evidence type="ECO:0000313" key="2">
    <source>
        <dbReference type="Proteomes" id="UP000054653"/>
    </source>
</evidence>
<evidence type="ECO:0000313" key="1">
    <source>
        <dbReference type="EMBL" id="KRY57826.1"/>
    </source>
</evidence>
<dbReference type="Proteomes" id="UP000054653">
    <property type="component" value="Unassembled WGS sequence"/>
</dbReference>
<keyword evidence="2" id="KW-1185">Reference proteome</keyword>
<reference evidence="1 2" key="1">
    <citation type="submission" date="2015-01" db="EMBL/GenBank/DDBJ databases">
        <title>Evolution of Trichinella species and genotypes.</title>
        <authorList>
            <person name="Korhonen P.K."/>
            <person name="Edoardo P."/>
            <person name="Giuseppe L.R."/>
            <person name="Gasser R.B."/>
        </authorList>
    </citation>
    <scope>NUCLEOTIDE SEQUENCE [LARGE SCALE GENOMIC DNA]</scope>
    <source>
        <strain evidence="1">ISS120</strain>
    </source>
</reference>
<proteinExistence type="predicted"/>
<dbReference type="EMBL" id="JYDI01000027">
    <property type="protein sequence ID" value="KRY57826.1"/>
    <property type="molecule type" value="Genomic_DNA"/>
</dbReference>
<name>A0A0V1D9M6_TRIBR</name>